<dbReference type="GO" id="GO:0051301">
    <property type="term" value="P:cell division"/>
    <property type="evidence" value="ECO:0007669"/>
    <property type="project" value="UniProtKB-KW"/>
</dbReference>
<dbReference type="Proteomes" id="UP001138500">
    <property type="component" value="Unassembled WGS sequence"/>
</dbReference>
<evidence type="ECO:0000256" key="6">
    <source>
        <dbReference type="ARBA" id="ARBA00023242"/>
    </source>
</evidence>
<comment type="subcellular location">
    <subcellularLocation>
        <location evidence="1">Nucleus</location>
    </subcellularLocation>
</comment>
<reference evidence="9 10" key="2">
    <citation type="journal article" date="2021" name="Curr. Genet.">
        <title>Genetic response to nitrogen starvation in the aggressive Eucalyptus foliar pathogen Teratosphaeria destructans.</title>
        <authorList>
            <person name="Havenga M."/>
            <person name="Wingfield B.D."/>
            <person name="Wingfield M.J."/>
            <person name="Dreyer L.L."/>
            <person name="Roets F."/>
            <person name="Aylward J."/>
        </authorList>
    </citation>
    <scope>NUCLEOTIDE SEQUENCE [LARGE SCALE GENOMIC DNA]</scope>
    <source>
        <strain evidence="9">CMW44962</strain>
    </source>
</reference>
<comment type="similarity">
    <text evidence="2">Belongs to the SCC4/mau-2 family.</text>
</comment>
<dbReference type="AlphaFoldDB" id="A0A9W7SWZ9"/>
<dbReference type="Pfam" id="PF10345">
    <property type="entry name" value="Cohesin_load"/>
    <property type="match status" value="1"/>
</dbReference>
<organism evidence="9 10">
    <name type="scientific">Teratosphaeria destructans</name>
    <dbReference type="NCBI Taxonomy" id="418781"/>
    <lineage>
        <taxon>Eukaryota</taxon>
        <taxon>Fungi</taxon>
        <taxon>Dikarya</taxon>
        <taxon>Ascomycota</taxon>
        <taxon>Pezizomycotina</taxon>
        <taxon>Dothideomycetes</taxon>
        <taxon>Dothideomycetidae</taxon>
        <taxon>Mycosphaerellales</taxon>
        <taxon>Teratosphaeriaceae</taxon>
        <taxon>Teratosphaeria</taxon>
    </lineage>
</organism>
<keyword evidence="5" id="KW-0159">Chromosome partition</keyword>
<protein>
    <submittedName>
        <fullName evidence="9">Cohesin loading factor</fullName>
    </submittedName>
</protein>
<evidence type="ECO:0000256" key="2">
    <source>
        <dbReference type="ARBA" id="ARBA00008585"/>
    </source>
</evidence>
<keyword evidence="7" id="KW-0131">Cell cycle</keyword>
<dbReference type="GO" id="GO:0007064">
    <property type="term" value="P:mitotic sister chromatid cohesion"/>
    <property type="evidence" value="ECO:0007669"/>
    <property type="project" value="InterPro"/>
</dbReference>
<evidence type="ECO:0000256" key="7">
    <source>
        <dbReference type="ARBA" id="ARBA00023306"/>
    </source>
</evidence>
<feature type="region of interest" description="Disordered" evidence="8">
    <location>
        <begin position="1"/>
        <end position="99"/>
    </location>
</feature>
<dbReference type="EMBL" id="RIBY02000768">
    <property type="protein sequence ID" value="KAH9837516.1"/>
    <property type="molecule type" value="Genomic_DNA"/>
</dbReference>
<comment type="caution">
    <text evidence="9">The sequence shown here is derived from an EMBL/GenBank/DDBJ whole genome shotgun (WGS) entry which is preliminary data.</text>
</comment>
<dbReference type="OrthoDB" id="5565328at2759"/>
<name>A0A9W7SWZ9_9PEZI</name>
<keyword evidence="3" id="KW-0132">Cell division</keyword>
<evidence type="ECO:0000256" key="3">
    <source>
        <dbReference type="ARBA" id="ARBA00022618"/>
    </source>
</evidence>
<keyword evidence="6" id="KW-0539">Nucleus</keyword>
<proteinExistence type="inferred from homology"/>
<evidence type="ECO:0000256" key="8">
    <source>
        <dbReference type="SAM" id="MobiDB-lite"/>
    </source>
</evidence>
<dbReference type="InterPro" id="IPR019440">
    <property type="entry name" value="MAU2"/>
</dbReference>
<keyword evidence="10" id="KW-1185">Reference proteome</keyword>
<feature type="compositionally biased region" description="Low complexity" evidence="8">
    <location>
        <begin position="82"/>
        <end position="97"/>
    </location>
</feature>
<reference evidence="9 10" key="1">
    <citation type="journal article" date="2018" name="IMA Fungus">
        <title>IMA Genome-F 10: Nine draft genome sequences of Claviceps purpurea s.lat., including C. arundinis, C. humidiphila, and C. cf. spartinae, pseudomolecules for the pitch canker pathogen Fusarium circinatum, draft genome of Davidsoniella eucalypti, Grosmannia galeiformis, Quambalaria eucalypti, and Teratosphaeria destructans.</title>
        <authorList>
            <person name="Wingfield B.D."/>
            <person name="Liu M."/>
            <person name="Nguyen H.D."/>
            <person name="Lane F.A."/>
            <person name="Morgan S.W."/>
            <person name="De Vos L."/>
            <person name="Wilken P.M."/>
            <person name="Duong T.A."/>
            <person name="Aylward J."/>
            <person name="Coetzee M.P."/>
            <person name="Dadej K."/>
            <person name="De Beer Z.W."/>
            <person name="Findlay W."/>
            <person name="Havenga M."/>
            <person name="Kolarik M."/>
            <person name="Menzies J.G."/>
            <person name="Naidoo K."/>
            <person name="Pochopski O."/>
            <person name="Shoukouhi P."/>
            <person name="Santana Q.C."/>
            <person name="Seifert K.A."/>
            <person name="Soal N."/>
            <person name="Steenkamp E.T."/>
            <person name="Tatham C.T."/>
            <person name="van der Nest M.A."/>
            <person name="Wingfield M.J."/>
        </authorList>
    </citation>
    <scope>NUCLEOTIDE SEQUENCE [LARGE SCALE GENOMIC DNA]</scope>
    <source>
        <strain evidence="9">CMW44962</strain>
    </source>
</reference>
<keyword evidence="4" id="KW-0498">Mitosis</keyword>
<evidence type="ECO:0000256" key="5">
    <source>
        <dbReference type="ARBA" id="ARBA00022829"/>
    </source>
</evidence>
<dbReference type="PANTHER" id="PTHR21394">
    <property type="entry name" value="MAU2 CHROMATID COHESION FACTOR HOMOLOG"/>
    <property type="match status" value="1"/>
</dbReference>
<dbReference type="GO" id="GO:0007059">
    <property type="term" value="P:chromosome segregation"/>
    <property type="evidence" value="ECO:0007669"/>
    <property type="project" value="UniProtKB-KW"/>
</dbReference>
<dbReference type="GO" id="GO:0005634">
    <property type="term" value="C:nucleus"/>
    <property type="evidence" value="ECO:0007669"/>
    <property type="project" value="UniProtKB-SubCell"/>
</dbReference>
<evidence type="ECO:0000313" key="9">
    <source>
        <dbReference type="EMBL" id="KAH9837516.1"/>
    </source>
</evidence>
<evidence type="ECO:0000256" key="1">
    <source>
        <dbReference type="ARBA" id="ARBA00004123"/>
    </source>
</evidence>
<gene>
    <name evidence="9" type="ORF">Tdes44962_MAKER08328</name>
</gene>
<evidence type="ECO:0000256" key="4">
    <source>
        <dbReference type="ARBA" id="ARBA00022776"/>
    </source>
</evidence>
<evidence type="ECO:0000313" key="10">
    <source>
        <dbReference type="Proteomes" id="UP001138500"/>
    </source>
</evidence>
<accession>A0A9W7SWZ9</accession>
<sequence>MSSTLETSDESVGAPPSSQQRLAYVEIPRQQHSSGANVANVAAPRSPKRRRSNNSDTIEVHHVPRRPVPQHPSTSQRVKQQPLPTSSPSTVSSRLPSAPAPNVDYQTILLALSDEYVSAAYELGATLSPGHASDEAIHEYHSLMSTAMGCLESVLNNYRQSDASKEAQVRLRLAALLHDETENSEKAEEILTKGIAVCDRSRLVDQKYAMHHLLIRIWAKSSPKAAMKAAEKLIAEVEAMQSVQWLYAFRFLRVSLSVQSGGQTETANALRHLTAISTTADNFRHVSVQIVAASLEALVHIISPAPDALDYAERALAAARTHQLSPEMQFMPQVKAFIDCLDLACVLVACKFDQIDGKMAQMDKSWDTGAKHASWRHDGVLFVPLDGEGRPDLETDTGGVLKASANNGMMLALQWLPRHDRYSLRYLLNGIAQMHKAAHDEKPTIWLKEGLKTIGLASDAHSQSFAAHAASAEWQSVMRALIHLQLAFAHCARSEWMDAQKVLETIRLNTTFGDNFSNALVTYLQATCNQALGNLQGAITLYQSPQLTYAADSKCPNALKDLKVLATLNTISILHKGGPEETPAMIARVEQHCIKHSNPSFRSAYNLVKAAAQPQSGNTILKTKQYLQSATQNAQVAANHQLMAICINIMSWRYFQGIVVEQAQKSVKAARTLAKRAGSTLWTAVAEKMFANTLELCGEHKEAQIARAALQNTMAALPQSLKDVLAQDMAAS</sequence>